<dbReference type="NCBIfam" id="TIGR00964">
    <property type="entry name" value="secE_bact"/>
    <property type="match status" value="1"/>
</dbReference>
<dbReference type="GO" id="GO:0009306">
    <property type="term" value="P:protein secretion"/>
    <property type="evidence" value="ECO:0007669"/>
    <property type="project" value="UniProtKB-UniRule"/>
</dbReference>
<dbReference type="GO" id="GO:0008320">
    <property type="term" value="F:protein transmembrane transporter activity"/>
    <property type="evidence" value="ECO:0007669"/>
    <property type="project" value="UniProtKB-UniRule"/>
</dbReference>
<dbReference type="Gene3D" id="1.20.5.1030">
    <property type="entry name" value="Preprotein translocase secy subunit"/>
    <property type="match status" value="1"/>
</dbReference>
<evidence type="ECO:0000256" key="3">
    <source>
        <dbReference type="ARBA" id="ARBA00022475"/>
    </source>
</evidence>
<name>A0A837IDJ4_9BACT</name>
<comment type="subunit">
    <text evidence="9">Component of the Sec protein translocase complex. Heterotrimer consisting of SecY, SecE and SecG subunits. The heterotrimers can form oligomers, although 1 heterotrimer is thought to be able to translocate proteins. Interacts with the ribosome. Interacts with SecDF, and other proteins may be involved. Interacts with SecA.</text>
</comment>
<dbReference type="PANTHER" id="PTHR33910:SF1">
    <property type="entry name" value="PROTEIN TRANSLOCASE SUBUNIT SECE"/>
    <property type="match status" value="1"/>
</dbReference>
<evidence type="ECO:0000256" key="5">
    <source>
        <dbReference type="ARBA" id="ARBA00022927"/>
    </source>
</evidence>
<keyword evidence="6 9" id="KW-1133">Transmembrane helix</keyword>
<evidence type="ECO:0000256" key="1">
    <source>
        <dbReference type="ARBA" id="ARBA00004370"/>
    </source>
</evidence>
<keyword evidence="2 9" id="KW-0813">Transport</keyword>
<gene>
    <name evidence="9" type="primary">secE</name>
    <name evidence="10" type="ORF">UX01_C0018G0005</name>
</gene>
<dbReference type="Pfam" id="PF00584">
    <property type="entry name" value="SecE"/>
    <property type="match status" value="1"/>
</dbReference>
<keyword evidence="7 9" id="KW-0811">Translocation</keyword>
<keyword evidence="8 9" id="KW-0472">Membrane</keyword>
<evidence type="ECO:0000313" key="11">
    <source>
        <dbReference type="Proteomes" id="UP000034078"/>
    </source>
</evidence>
<dbReference type="HAMAP" id="MF_00422">
    <property type="entry name" value="SecE"/>
    <property type="match status" value="1"/>
</dbReference>
<dbReference type="GO" id="GO:0065002">
    <property type="term" value="P:intracellular protein transmembrane transport"/>
    <property type="evidence" value="ECO:0007669"/>
    <property type="project" value="UniProtKB-UniRule"/>
</dbReference>
<keyword evidence="4 9" id="KW-0812">Transmembrane</keyword>
<dbReference type="GO" id="GO:0043952">
    <property type="term" value="P:protein transport by the Sec complex"/>
    <property type="evidence" value="ECO:0007669"/>
    <property type="project" value="UniProtKB-UniRule"/>
</dbReference>
<protein>
    <recommendedName>
        <fullName evidence="9">Protein translocase subunit SecE</fullName>
    </recommendedName>
</protein>
<keyword evidence="3 9" id="KW-1003">Cell membrane</keyword>
<dbReference type="AlphaFoldDB" id="A0A837IDJ4"/>
<dbReference type="PANTHER" id="PTHR33910">
    <property type="entry name" value="PROTEIN TRANSLOCASE SUBUNIT SECE"/>
    <property type="match status" value="1"/>
</dbReference>
<comment type="similarity">
    <text evidence="9">Belongs to the SecE/SEC61-gamma family.</text>
</comment>
<comment type="caution">
    <text evidence="10">The sequence shown here is derived from an EMBL/GenBank/DDBJ whole genome shotgun (WGS) entry which is preliminary data.</text>
</comment>
<dbReference type="GO" id="GO:0006605">
    <property type="term" value="P:protein targeting"/>
    <property type="evidence" value="ECO:0007669"/>
    <property type="project" value="UniProtKB-UniRule"/>
</dbReference>
<evidence type="ECO:0000256" key="2">
    <source>
        <dbReference type="ARBA" id="ARBA00022448"/>
    </source>
</evidence>
<dbReference type="InterPro" id="IPR038379">
    <property type="entry name" value="SecE_sf"/>
</dbReference>
<sequence length="61" mass="6834">MSRPLEFLRSVKLELAQVKWPSHQAALKLTMMVIVTTIIVAAYSGGLDYLFTIALQSVLNR</sequence>
<dbReference type="InterPro" id="IPR001901">
    <property type="entry name" value="Translocase_SecE/Sec61-g"/>
</dbReference>
<feature type="transmembrane region" description="Helical" evidence="9">
    <location>
        <begin position="29"/>
        <end position="51"/>
    </location>
</feature>
<dbReference type="Proteomes" id="UP000034078">
    <property type="component" value="Unassembled WGS sequence"/>
</dbReference>
<organism evidence="10 11">
    <name type="scientific">Candidatus Collierbacteria bacterium GW2011_GWB2_45_17</name>
    <dbReference type="NCBI Taxonomy" id="1618388"/>
    <lineage>
        <taxon>Bacteria</taxon>
        <taxon>Candidatus Collieribacteriota</taxon>
    </lineage>
</organism>
<reference evidence="10 11" key="1">
    <citation type="journal article" date="2015" name="Nature">
        <title>rRNA introns, odd ribosomes, and small enigmatic genomes across a large radiation of phyla.</title>
        <authorList>
            <person name="Brown C.T."/>
            <person name="Hug L.A."/>
            <person name="Thomas B.C."/>
            <person name="Sharon I."/>
            <person name="Castelle C.J."/>
            <person name="Singh A."/>
            <person name="Wilkins M.J."/>
            <person name="Williams K.H."/>
            <person name="Banfield J.F."/>
        </authorList>
    </citation>
    <scope>NUCLEOTIDE SEQUENCE [LARGE SCALE GENOMIC DNA]</scope>
</reference>
<dbReference type="EMBL" id="LCKO01000018">
    <property type="protein sequence ID" value="KKT98890.1"/>
    <property type="molecule type" value="Genomic_DNA"/>
</dbReference>
<evidence type="ECO:0000313" key="10">
    <source>
        <dbReference type="EMBL" id="KKT98890.1"/>
    </source>
</evidence>
<evidence type="ECO:0000256" key="7">
    <source>
        <dbReference type="ARBA" id="ARBA00023010"/>
    </source>
</evidence>
<evidence type="ECO:0000256" key="8">
    <source>
        <dbReference type="ARBA" id="ARBA00023136"/>
    </source>
</evidence>
<evidence type="ECO:0000256" key="6">
    <source>
        <dbReference type="ARBA" id="ARBA00022989"/>
    </source>
</evidence>
<proteinExistence type="inferred from homology"/>
<comment type="subcellular location">
    <subcellularLocation>
        <location evidence="9">Cell membrane</location>
        <topology evidence="9">Single-pass membrane protein</topology>
    </subcellularLocation>
    <subcellularLocation>
        <location evidence="1">Membrane</location>
    </subcellularLocation>
</comment>
<comment type="function">
    <text evidence="9">Essential subunit of the Sec protein translocation channel SecYEG. Clamps together the 2 halves of SecY. May contact the channel plug during translocation.</text>
</comment>
<dbReference type="InterPro" id="IPR005807">
    <property type="entry name" value="SecE_bac"/>
</dbReference>
<keyword evidence="5 9" id="KW-0653">Protein transport</keyword>
<evidence type="ECO:0000256" key="9">
    <source>
        <dbReference type="HAMAP-Rule" id="MF_00422"/>
    </source>
</evidence>
<dbReference type="GO" id="GO:0005886">
    <property type="term" value="C:plasma membrane"/>
    <property type="evidence" value="ECO:0007669"/>
    <property type="project" value="UniProtKB-SubCell"/>
</dbReference>
<evidence type="ECO:0000256" key="4">
    <source>
        <dbReference type="ARBA" id="ARBA00022692"/>
    </source>
</evidence>
<accession>A0A837IDJ4</accession>